<evidence type="ECO:0000313" key="2">
    <source>
        <dbReference type="EMBL" id="BBE42239.1"/>
    </source>
</evidence>
<gene>
    <name evidence="2" type="ORF">NAS2_0850</name>
</gene>
<reference evidence="2 3" key="1">
    <citation type="journal article" date="2019" name="ISME J.">
        <title>Isolation and characterization of a thermophilic sulfur- and iron-reducing thaumarchaeote from a terrestrial acidic hot spring.</title>
        <authorList>
            <person name="Kato S."/>
            <person name="Itoh T."/>
            <person name="Yuki M."/>
            <person name="Nagamori M."/>
            <person name="Ohnishi M."/>
            <person name="Uematsu K."/>
            <person name="Suzuki K."/>
            <person name="Takashina T."/>
            <person name="Ohkuma M."/>
        </authorList>
    </citation>
    <scope>NUCLEOTIDE SEQUENCE [LARGE SCALE GENOMIC DNA]</scope>
    <source>
        <strain evidence="2 3">NAS-02</strain>
    </source>
</reference>
<sequence>MHVRIAEGIHVIDGTNANVYVIETDAGIVQVDSAMRGQFGRIRSFYGPLGRGPSAVVVTHSHMDHIGELASVVATYGPVVYAHPEEILVIEGRRPMYSRSALIRLVGALVKPRPVAGVLDVHGFSAPGMRVLDTPGHTPGSITLVYEREGERYLFVGDAAFEGGGALRVNRRFSVDVEAAERSLELIERMSPALVLPGHGKPVRI</sequence>
<dbReference type="Gene3D" id="3.60.15.10">
    <property type="entry name" value="Ribonuclease Z/Hydroxyacylglutathione hydrolase-like"/>
    <property type="match status" value="1"/>
</dbReference>
<evidence type="ECO:0000313" key="3">
    <source>
        <dbReference type="Proteomes" id="UP000509448"/>
    </source>
</evidence>
<proteinExistence type="predicted"/>
<dbReference type="Proteomes" id="UP000509448">
    <property type="component" value="Chromosome"/>
</dbReference>
<dbReference type="PANTHER" id="PTHR42951:SF17">
    <property type="entry name" value="METALLO-BETA-LACTAMASE DOMAIN-CONTAINING PROTEIN"/>
    <property type="match status" value="1"/>
</dbReference>
<accession>A0A4P2VCE6</accession>
<protein>
    <submittedName>
        <fullName evidence="2">Beta-lactamase domain protein</fullName>
    </submittedName>
</protein>
<dbReference type="InterPro" id="IPR036866">
    <property type="entry name" value="RibonucZ/Hydroxyglut_hydro"/>
</dbReference>
<feature type="domain" description="Metallo-beta-lactamase" evidence="1">
    <location>
        <begin position="16"/>
        <end position="199"/>
    </location>
</feature>
<dbReference type="InterPro" id="IPR001279">
    <property type="entry name" value="Metallo-B-lactamas"/>
</dbReference>
<evidence type="ECO:0000259" key="1">
    <source>
        <dbReference type="SMART" id="SM00849"/>
    </source>
</evidence>
<dbReference type="InterPro" id="IPR050855">
    <property type="entry name" value="NDM-1-like"/>
</dbReference>
<name>A0A4P2VCE6_9ARCH</name>
<dbReference type="SMART" id="SM00849">
    <property type="entry name" value="Lactamase_B"/>
    <property type="match status" value="1"/>
</dbReference>
<dbReference type="EMBL" id="AP018732">
    <property type="protein sequence ID" value="BBE42239.1"/>
    <property type="molecule type" value="Genomic_DNA"/>
</dbReference>
<dbReference type="KEGG" id="ccai:NAS2_0850"/>
<dbReference type="SUPFAM" id="SSF56281">
    <property type="entry name" value="Metallo-hydrolase/oxidoreductase"/>
    <property type="match status" value="1"/>
</dbReference>
<dbReference type="PANTHER" id="PTHR42951">
    <property type="entry name" value="METALLO-BETA-LACTAMASE DOMAIN-CONTAINING"/>
    <property type="match status" value="1"/>
</dbReference>
<dbReference type="Pfam" id="PF00753">
    <property type="entry name" value="Lactamase_B"/>
    <property type="match status" value="1"/>
</dbReference>
<organism evidence="2 3">
    <name type="scientific">Conexivisphaera calida</name>
    <dbReference type="NCBI Taxonomy" id="1874277"/>
    <lineage>
        <taxon>Archaea</taxon>
        <taxon>Nitrososphaerota</taxon>
        <taxon>Conexivisphaeria</taxon>
        <taxon>Conexivisphaerales</taxon>
        <taxon>Conexivisphaeraceae</taxon>
        <taxon>Conexivisphaera</taxon>
    </lineage>
</organism>
<keyword evidence="3" id="KW-1185">Reference proteome</keyword>
<dbReference type="AlphaFoldDB" id="A0A4P2VCE6"/>